<dbReference type="Gene3D" id="1.20.1250.20">
    <property type="entry name" value="MFS general substrate transporter like domains"/>
    <property type="match status" value="2"/>
</dbReference>
<feature type="transmembrane region" description="Helical" evidence="7">
    <location>
        <begin position="461"/>
        <end position="483"/>
    </location>
</feature>
<dbReference type="Proteomes" id="UP000289152">
    <property type="component" value="Unassembled WGS sequence"/>
</dbReference>
<evidence type="ECO:0000256" key="2">
    <source>
        <dbReference type="ARBA" id="ARBA00022448"/>
    </source>
</evidence>
<dbReference type="AlphaFoldDB" id="A0A4Q1BVM0"/>
<feature type="region of interest" description="Disordered" evidence="6">
    <location>
        <begin position="1"/>
        <end position="26"/>
    </location>
</feature>
<evidence type="ECO:0000313" key="9">
    <source>
        <dbReference type="EMBL" id="RXK42193.1"/>
    </source>
</evidence>
<evidence type="ECO:0000259" key="8">
    <source>
        <dbReference type="PROSITE" id="PS50850"/>
    </source>
</evidence>
<feature type="transmembrane region" description="Helical" evidence="7">
    <location>
        <begin position="342"/>
        <end position="361"/>
    </location>
</feature>
<feature type="transmembrane region" description="Helical" evidence="7">
    <location>
        <begin position="310"/>
        <end position="336"/>
    </location>
</feature>
<evidence type="ECO:0000256" key="4">
    <source>
        <dbReference type="ARBA" id="ARBA00022989"/>
    </source>
</evidence>
<feature type="transmembrane region" description="Helical" evidence="7">
    <location>
        <begin position="235"/>
        <end position="257"/>
    </location>
</feature>
<dbReference type="EMBL" id="SDIL01000003">
    <property type="protein sequence ID" value="RXK42193.1"/>
    <property type="molecule type" value="Genomic_DNA"/>
</dbReference>
<accession>A0A4Q1BVM0</accession>
<keyword evidence="5 7" id="KW-0472">Membrane</keyword>
<evidence type="ECO:0000256" key="6">
    <source>
        <dbReference type="SAM" id="MobiDB-lite"/>
    </source>
</evidence>
<feature type="transmembrane region" description="Helical" evidence="7">
    <location>
        <begin position="398"/>
        <end position="419"/>
    </location>
</feature>
<keyword evidence="3 7" id="KW-0812">Transmembrane</keyword>
<feature type="compositionally biased region" description="Basic and acidic residues" evidence="6">
    <location>
        <begin position="1"/>
        <end position="10"/>
    </location>
</feature>
<reference evidence="9 10" key="1">
    <citation type="submission" date="2016-06" db="EMBL/GenBank/DDBJ databases">
        <title>Evolution of pathogenesis and genome organization in the Tremellales.</title>
        <authorList>
            <person name="Cuomo C."/>
            <person name="Litvintseva A."/>
            <person name="Heitman J."/>
            <person name="Chen Y."/>
            <person name="Sun S."/>
            <person name="Springer D."/>
            <person name="Dromer F."/>
            <person name="Young S."/>
            <person name="Zeng Q."/>
            <person name="Chapman S."/>
            <person name="Gujja S."/>
            <person name="Saif S."/>
            <person name="Birren B."/>
        </authorList>
    </citation>
    <scope>NUCLEOTIDE SEQUENCE [LARGE SCALE GENOMIC DNA]</scope>
    <source>
        <strain evidence="9 10">ATCC 28783</strain>
    </source>
</reference>
<keyword evidence="2" id="KW-0813">Transport</keyword>
<feature type="transmembrane region" description="Helical" evidence="7">
    <location>
        <begin position="202"/>
        <end position="223"/>
    </location>
</feature>
<keyword evidence="4 7" id="KW-1133">Transmembrane helix</keyword>
<feature type="domain" description="Major facilitator superfamily (MFS) profile" evidence="8">
    <location>
        <begin position="61"/>
        <end position="489"/>
    </location>
</feature>
<dbReference type="FunFam" id="1.20.1250.20:FF:000013">
    <property type="entry name" value="MFS general substrate transporter"/>
    <property type="match status" value="1"/>
</dbReference>
<comment type="subcellular location">
    <subcellularLocation>
        <location evidence="1">Membrane</location>
        <topology evidence="1">Multi-pass membrane protein</topology>
    </subcellularLocation>
</comment>
<name>A0A4Q1BVM0_TREME</name>
<evidence type="ECO:0000313" key="10">
    <source>
        <dbReference type="Proteomes" id="UP000289152"/>
    </source>
</evidence>
<dbReference type="InterPro" id="IPR011701">
    <property type="entry name" value="MFS"/>
</dbReference>
<dbReference type="Pfam" id="PF07690">
    <property type="entry name" value="MFS_1"/>
    <property type="match status" value="1"/>
</dbReference>
<evidence type="ECO:0000256" key="3">
    <source>
        <dbReference type="ARBA" id="ARBA00022692"/>
    </source>
</evidence>
<dbReference type="InterPro" id="IPR036259">
    <property type="entry name" value="MFS_trans_sf"/>
</dbReference>
<evidence type="ECO:0000256" key="1">
    <source>
        <dbReference type="ARBA" id="ARBA00004141"/>
    </source>
</evidence>
<dbReference type="SUPFAM" id="SSF103473">
    <property type="entry name" value="MFS general substrate transporter"/>
    <property type="match status" value="1"/>
</dbReference>
<dbReference type="InParanoid" id="A0A4Q1BVM0"/>
<dbReference type="VEuPathDB" id="FungiDB:TREMEDRAFT_44495"/>
<feature type="transmembrane region" description="Helical" evidence="7">
    <location>
        <begin position="131"/>
        <end position="153"/>
    </location>
</feature>
<dbReference type="PANTHER" id="PTHR43791:SF19">
    <property type="entry name" value="TRANSPORTER, PUTATIVE (AFU_ORTHOLOGUE AFUA_1G01812)-RELATED"/>
    <property type="match status" value="1"/>
</dbReference>
<dbReference type="PROSITE" id="PS50850">
    <property type="entry name" value="MFS"/>
    <property type="match status" value="1"/>
</dbReference>
<dbReference type="GO" id="GO:0022857">
    <property type="term" value="F:transmembrane transporter activity"/>
    <property type="evidence" value="ECO:0007669"/>
    <property type="project" value="InterPro"/>
</dbReference>
<sequence length="541" mass="60529">MDSEKLHRADSSAFVADTEDQKMPSTLPDHKRALAAEIAAMSPEEYRVAERKLVRKIDKNLIPWMTLLYLMSFLDRVNIGTAKLTGLTTQLKLTSLQYSNASMIFFVSYVAFEVPGNLVLKRFRPSRWIPFTMICWSIFQIFMGLVTNYGQLLALRFCLGLFESSLFPSLNMLLSYVLSSDSVASADLGSFYYRRDEINRRCAIFFAGAVLAGAFGGIFGYAWSRMNGVGGKEGWTWIFIFEGILTLIVAILSFWFIHDWPEQARFLTPLEKELLLVRMKQDQGLAGEGTFSKKVVFAALKDYKTYVLMLMYIGAAEPLYSGSLFSPTIIAALGHWSVTQSLLLSTPPYVCCFISTLATAWYSDKYRQRAFPLMFWSVIAIIGYVILLSVSFDKPGVLYFAVFVTTTAVGPLIATTIAWTGNTFGNHYKKAVSMGLVFSAGNSGGIVSSEAYRNKDAPRFIPGHATAIAFAALCFSTALLLHITLSRENKRRDSVYGPPPHADEVYEWDDPATQRKWGLEGKTHAEIVALGDDHPAFRYFT</sequence>
<feature type="transmembrane region" description="Helical" evidence="7">
    <location>
        <begin position="373"/>
        <end position="392"/>
    </location>
</feature>
<gene>
    <name evidence="9" type="ORF">M231_00550</name>
</gene>
<dbReference type="FunFam" id="1.20.1250.20:FF:000057">
    <property type="entry name" value="MFS general substrate transporter"/>
    <property type="match status" value="1"/>
</dbReference>
<dbReference type="OrthoDB" id="2962993at2759"/>
<organism evidence="9 10">
    <name type="scientific">Tremella mesenterica</name>
    <name type="common">Jelly fungus</name>
    <dbReference type="NCBI Taxonomy" id="5217"/>
    <lineage>
        <taxon>Eukaryota</taxon>
        <taxon>Fungi</taxon>
        <taxon>Dikarya</taxon>
        <taxon>Basidiomycota</taxon>
        <taxon>Agaricomycotina</taxon>
        <taxon>Tremellomycetes</taxon>
        <taxon>Tremellales</taxon>
        <taxon>Tremellaceae</taxon>
        <taxon>Tremella</taxon>
    </lineage>
</organism>
<evidence type="ECO:0000256" key="7">
    <source>
        <dbReference type="SAM" id="Phobius"/>
    </source>
</evidence>
<keyword evidence="10" id="KW-1185">Reference proteome</keyword>
<dbReference type="GO" id="GO:0016020">
    <property type="term" value="C:membrane"/>
    <property type="evidence" value="ECO:0007669"/>
    <property type="project" value="UniProtKB-SubCell"/>
</dbReference>
<comment type="caution">
    <text evidence="9">The sequence shown here is derived from an EMBL/GenBank/DDBJ whole genome shotgun (WGS) entry which is preliminary data.</text>
</comment>
<proteinExistence type="predicted"/>
<dbReference type="InterPro" id="IPR020846">
    <property type="entry name" value="MFS_dom"/>
</dbReference>
<feature type="transmembrane region" description="Helical" evidence="7">
    <location>
        <begin position="431"/>
        <end position="449"/>
    </location>
</feature>
<protein>
    <recommendedName>
        <fullName evidence="8">Major facilitator superfamily (MFS) profile domain-containing protein</fullName>
    </recommendedName>
</protein>
<dbReference type="PANTHER" id="PTHR43791">
    <property type="entry name" value="PERMEASE-RELATED"/>
    <property type="match status" value="1"/>
</dbReference>
<evidence type="ECO:0000256" key="5">
    <source>
        <dbReference type="ARBA" id="ARBA00023136"/>
    </source>
</evidence>